<dbReference type="EMBL" id="CABEEZ010000040">
    <property type="protein sequence ID" value="VTR25617.1"/>
    <property type="molecule type" value="Genomic_DNA"/>
</dbReference>
<accession>A0A4U9U118</accession>
<dbReference type="AlphaFoldDB" id="A0A4U9U118"/>
<name>A0A4U9U118_SERFO</name>
<feature type="region of interest" description="Disordered" evidence="1">
    <location>
        <begin position="1"/>
        <end position="32"/>
    </location>
</feature>
<evidence type="ECO:0000313" key="2">
    <source>
        <dbReference type="EMBL" id="VTR25617.1"/>
    </source>
</evidence>
<gene>
    <name evidence="2" type="ORF">NCTC12965_02206</name>
</gene>
<organism evidence="2">
    <name type="scientific">Serratia fonticola</name>
    <dbReference type="NCBI Taxonomy" id="47917"/>
    <lineage>
        <taxon>Bacteria</taxon>
        <taxon>Pseudomonadati</taxon>
        <taxon>Pseudomonadota</taxon>
        <taxon>Gammaproteobacteria</taxon>
        <taxon>Enterobacterales</taxon>
        <taxon>Yersiniaceae</taxon>
        <taxon>Serratia</taxon>
    </lineage>
</organism>
<sequence>MNRSVGAGKAPRLTFPPSAFNEKHQSPPIDASPEAIIQAGARSGYGRRFPLYPALADAASITRQVTPTLTSAPDKLPRHPLASTLLPCYSKIAMKFLLGWLADSGARNWACASWKVPHEFHHFTDPRPPSWCCALWSCQTTLGMPGCERKLFVCCPTPRVKALFACYWALIRPASGWIRRRTLLSVQRKLSAISN</sequence>
<reference evidence="2" key="1">
    <citation type="submission" date="2019-05" db="EMBL/GenBank/DDBJ databases">
        <authorList>
            <consortium name="Pathogen Informatics"/>
        </authorList>
    </citation>
    <scope>NUCLEOTIDE SEQUENCE [LARGE SCALE GENOMIC DNA]</scope>
    <source>
        <strain evidence="2">NCTC12965</strain>
    </source>
</reference>
<protein>
    <submittedName>
        <fullName evidence="2">Uncharacterized protein</fullName>
    </submittedName>
</protein>
<evidence type="ECO:0000256" key="1">
    <source>
        <dbReference type="SAM" id="MobiDB-lite"/>
    </source>
</evidence>
<proteinExistence type="predicted"/>